<organism evidence="1 2">
    <name type="scientific">Gemmobacter denitrificans</name>
    <dbReference type="NCBI Taxonomy" id="3123040"/>
    <lineage>
        <taxon>Bacteria</taxon>
        <taxon>Pseudomonadati</taxon>
        <taxon>Pseudomonadota</taxon>
        <taxon>Alphaproteobacteria</taxon>
        <taxon>Rhodobacterales</taxon>
        <taxon>Paracoccaceae</taxon>
        <taxon>Gemmobacter</taxon>
    </lineage>
</organism>
<keyword evidence="2" id="KW-1185">Reference proteome</keyword>
<accession>A0ABU8BSZ2</accession>
<evidence type="ECO:0008006" key="3">
    <source>
        <dbReference type="Google" id="ProtNLM"/>
    </source>
</evidence>
<reference evidence="1" key="1">
    <citation type="submission" date="2024-02" db="EMBL/GenBank/DDBJ databases">
        <title>Genome sequences of strain Gemmobacter sp. JM10B15.</title>
        <authorList>
            <person name="Zhang M."/>
        </authorList>
    </citation>
    <scope>NUCLEOTIDE SEQUENCE</scope>
    <source>
        <strain evidence="1">JM10B15</strain>
    </source>
</reference>
<dbReference type="Proteomes" id="UP001431963">
    <property type="component" value="Unassembled WGS sequence"/>
</dbReference>
<gene>
    <name evidence="1" type="ORF">V6590_06575</name>
</gene>
<comment type="caution">
    <text evidence="1">The sequence shown here is derived from an EMBL/GenBank/DDBJ whole genome shotgun (WGS) entry which is preliminary data.</text>
</comment>
<dbReference type="EMBL" id="JBALHR010000003">
    <property type="protein sequence ID" value="MEH7827806.1"/>
    <property type="molecule type" value="Genomic_DNA"/>
</dbReference>
<name>A0ABU8BSZ2_9RHOB</name>
<evidence type="ECO:0000313" key="2">
    <source>
        <dbReference type="Proteomes" id="UP001431963"/>
    </source>
</evidence>
<proteinExistence type="predicted"/>
<dbReference type="InterPro" id="IPR029014">
    <property type="entry name" value="NiFe-Hase_large"/>
</dbReference>
<dbReference type="SUPFAM" id="SSF56762">
    <property type="entry name" value="HydB/Nqo4-like"/>
    <property type="match status" value="1"/>
</dbReference>
<evidence type="ECO:0000313" key="1">
    <source>
        <dbReference type="EMBL" id="MEH7827806.1"/>
    </source>
</evidence>
<dbReference type="Gene3D" id="1.10.645.10">
    <property type="entry name" value="Cytochrome-c3 Hydrogenase, chain B"/>
    <property type="match status" value="1"/>
</dbReference>
<dbReference type="RefSeq" id="WP_335421140.1">
    <property type="nucleotide sequence ID" value="NZ_JBALHR010000003.1"/>
</dbReference>
<sequence length="295" mass="30119">MQAATLSLAHDGPRLTAAPALPVAALVAGRPVAEVADLLPRLFNLCSAAQGLAARLSLGLPLSGNPQAEILRDHLLRLCVLLPRAFGQPAPALPADLGQVARWGQPGAGVQVAQALLGHGGLPHSPDDLAGPVAALFHHIAATFPPGVAICAALPAPPTPLAEGAHENSAAGRQADHPLLRRIEASHGRGPLWRFAGLLADLEAAAAGRLPAPRVTDGLATVPAARGAYALRIDHVGGVVTGLVRRTPTDHMLAPRGALEQAMASLPLPLHCLAPAVIALHDPCIPVTVTEPIHA</sequence>
<protein>
    <recommendedName>
        <fullName evidence="3">Hydrogenase expression/formation protein HupK</fullName>
    </recommendedName>
</protein>